<accession>A0A4Y2SP69</accession>
<dbReference type="AlphaFoldDB" id="A0A4Y2SP69"/>
<evidence type="ECO:0000256" key="1">
    <source>
        <dbReference type="SAM" id="MobiDB-lite"/>
    </source>
</evidence>
<feature type="region of interest" description="Disordered" evidence="1">
    <location>
        <begin position="55"/>
        <end position="77"/>
    </location>
</feature>
<feature type="region of interest" description="Disordered" evidence="1">
    <location>
        <begin position="1"/>
        <end position="38"/>
    </location>
</feature>
<protein>
    <submittedName>
        <fullName evidence="2">Uncharacterized protein</fullName>
    </submittedName>
</protein>
<proteinExistence type="predicted"/>
<name>A0A4Y2SP69_ARAVE</name>
<gene>
    <name evidence="2" type="ORF">AVEN_260434_1</name>
</gene>
<evidence type="ECO:0000313" key="2">
    <source>
        <dbReference type="EMBL" id="GBN89286.1"/>
    </source>
</evidence>
<dbReference type="EMBL" id="BGPR01022710">
    <property type="protein sequence ID" value="GBN89286.1"/>
    <property type="molecule type" value="Genomic_DNA"/>
</dbReference>
<dbReference type="Proteomes" id="UP000499080">
    <property type="component" value="Unassembled WGS sequence"/>
</dbReference>
<evidence type="ECO:0000313" key="3">
    <source>
        <dbReference type="Proteomes" id="UP000499080"/>
    </source>
</evidence>
<keyword evidence="3" id="KW-1185">Reference proteome</keyword>
<comment type="caution">
    <text evidence="2">The sequence shown here is derived from an EMBL/GenBank/DDBJ whole genome shotgun (WGS) entry which is preliminary data.</text>
</comment>
<organism evidence="2 3">
    <name type="scientific">Araneus ventricosus</name>
    <name type="common">Orbweaver spider</name>
    <name type="synonym">Epeira ventricosa</name>
    <dbReference type="NCBI Taxonomy" id="182803"/>
    <lineage>
        <taxon>Eukaryota</taxon>
        <taxon>Metazoa</taxon>
        <taxon>Ecdysozoa</taxon>
        <taxon>Arthropoda</taxon>
        <taxon>Chelicerata</taxon>
        <taxon>Arachnida</taxon>
        <taxon>Araneae</taxon>
        <taxon>Araneomorphae</taxon>
        <taxon>Entelegynae</taxon>
        <taxon>Araneoidea</taxon>
        <taxon>Araneidae</taxon>
        <taxon>Araneus</taxon>
    </lineage>
</organism>
<feature type="compositionally biased region" description="Polar residues" evidence="1">
    <location>
        <begin position="18"/>
        <end position="38"/>
    </location>
</feature>
<sequence>MGKPCGPPETSGRLDIGNQWSTGNSDPIETSGPRNQWSNLENQWSNLEKTAGSTWKQLPSLGSTGIDIGNQAKLGNQ</sequence>
<reference evidence="2 3" key="1">
    <citation type="journal article" date="2019" name="Sci. Rep.">
        <title>Orb-weaving spider Araneus ventricosus genome elucidates the spidroin gene catalogue.</title>
        <authorList>
            <person name="Kono N."/>
            <person name="Nakamura H."/>
            <person name="Ohtoshi R."/>
            <person name="Moran D.A.P."/>
            <person name="Shinohara A."/>
            <person name="Yoshida Y."/>
            <person name="Fujiwara M."/>
            <person name="Mori M."/>
            <person name="Tomita M."/>
            <person name="Arakawa K."/>
        </authorList>
    </citation>
    <scope>NUCLEOTIDE SEQUENCE [LARGE SCALE GENOMIC DNA]</scope>
</reference>